<dbReference type="EMBL" id="NMUH01007449">
    <property type="protein sequence ID" value="MQM17286.1"/>
    <property type="molecule type" value="Genomic_DNA"/>
</dbReference>
<reference evidence="1" key="1">
    <citation type="submission" date="2017-07" db="EMBL/GenBank/DDBJ databases">
        <title>Taro Niue Genome Assembly and Annotation.</title>
        <authorList>
            <person name="Atibalentja N."/>
            <person name="Keating K."/>
            <person name="Fields C.J."/>
        </authorList>
    </citation>
    <scope>NUCLEOTIDE SEQUENCE</scope>
    <source>
        <strain evidence="1">Niue_2</strain>
        <tissue evidence="1">Leaf</tissue>
    </source>
</reference>
<gene>
    <name evidence="1" type="ORF">Taro_050257</name>
</gene>
<dbReference type="AlphaFoldDB" id="A0A843XD91"/>
<evidence type="ECO:0000313" key="2">
    <source>
        <dbReference type="Proteomes" id="UP000652761"/>
    </source>
</evidence>
<dbReference type="Proteomes" id="UP000652761">
    <property type="component" value="Unassembled WGS sequence"/>
</dbReference>
<name>A0A843XD91_COLES</name>
<evidence type="ECO:0000313" key="1">
    <source>
        <dbReference type="EMBL" id="MQM17286.1"/>
    </source>
</evidence>
<organism evidence="1 2">
    <name type="scientific">Colocasia esculenta</name>
    <name type="common">Wild taro</name>
    <name type="synonym">Arum esculentum</name>
    <dbReference type="NCBI Taxonomy" id="4460"/>
    <lineage>
        <taxon>Eukaryota</taxon>
        <taxon>Viridiplantae</taxon>
        <taxon>Streptophyta</taxon>
        <taxon>Embryophyta</taxon>
        <taxon>Tracheophyta</taxon>
        <taxon>Spermatophyta</taxon>
        <taxon>Magnoliopsida</taxon>
        <taxon>Liliopsida</taxon>
        <taxon>Araceae</taxon>
        <taxon>Aroideae</taxon>
        <taxon>Colocasieae</taxon>
        <taxon>Colocasia</taxon>
    </lineage>
</organism>
<protein>
    <submittedName>
        <fullName evidence="1">Uncharacterized protein</fullName>
    </submittedName>
</protein>
<accession>A0A843XD91</accession>
<keyword evidence="2" id="KW-1185">Reference proteome</keyword>
<proteinExistence type="predicted"/>
<sequence>MAATVLILDGVLSGDFRDFGGVAAAPHTAAAVPAAAAIAAVPTVLILDGVFCVCARLDSLVCSSLAVSAISLAVASDETISRAAMSTPNTSQALRTILKHKKLALKTNERKKNESTDVGRSCGVRMK</sequence>
<comment type="caution">
    <text evidence="1">The sequence shown here is derived from an EMBL/GenBank/DDBJ whole genome shotgun (WGS) entry which is preliminary data.</text>
</comment>